<feature type="chain" id="PRO_5035198671" evidence="1">
    <location>
        <begin position="19"/>
        <end position="92"/>
    </location>
</feature>
<reference evidence="2" key="1">
    <citation type="submission" date="2021-04" db="EMBL/GenBank/DDBJ databases">
        <authorList>
            <person name="Chebbi M.A.C M."/>
        </authorList>
    </citation>
    <scope>NUCLEOTIDE SEQUENCE</scope>
</reference>
<protein>
    <submittedName>
        <fullName evidence="2">Uncharacterized protein</fullName>
    </submittedName>
</protein>
<dbReference type="Proteomes" id="UP000786811">
    <property type="component" value="Unassembled WGS sequence"/>
</dbReference>
<dbReference type="AlphaFoldDB" id="A0A8J2MDV3"/>
<keyword evidence="3" id="KW-1185">Reference proteome</keyword>
<sequence>MIWIVILMIRCIAELAIQLDKSIRQDLIVGSFLRYYQNDNFEPFRENSFFRNVESRAQPQRFAYEACKIFFLCNVANYWLWLPSYLSSITAL</sequence>
<evidence type="ECO:0000313" key="3">
    <source>
        <dbReference type="Proteomes" id="UP000786811"/>
    </source>
</evidence>
<accession>A0A8J2MDV3</accession>
<proteinExistence type="predicted"/>
<evidence type="ECO:0000313" key="2">
    <source>
        <dbReference type="EMBL" id="CAG5084066.1"/>
    </source>
</evidence>
<comment type="caution">
    <text evidence="2">The sequence shown here is derived from an EMBL/GenBank/DDBJ whole genome shotgun (WGS) entry which is preliminary data.</text>
</comment>
<evidence type="ECO:0000256" key="1">
    <source>
        <dbReference type="SAM" id="SignalP"/>
    </source>
</evidence>
<gene>
    <name evidence="2" type="ORF">HICCMSTLAB_LOCUS4004</name>
</gene>
<organism evidence="2 3">
    <name type="scientific">Cotesia congregata</name>
    <name type="common">Parasitoid wasp</name>
    <name type="synonym">Apanteles congregatus</name>
    <dbReference type="NCBI Taxonomy" id="51543"/>
    <lineage>
        <taxon>Eukaryota</taxon>
        <taxon>Metazoa</taxon>
        <taxon>Ecdysozoa</taxon>
        <taxon>Arthropoda</taxon>
        <taxon>Hexapoda</taxon>
        <taxon>Insecta</taxon>
        <taxon>Pterygota</taxon>
        <taxon>Neoptera</taxon>
        <taxon>Endopterygota</taxon>
        <taxon>Hymenoptera</taxon>
        <taxon>Apocrita</taxon>
        <taxon>Ichneumonoidea</taxon>
        <taxon>Braconidae</taxon>
        <taxon>Microgastrinae</taxon>
        <taxon>Cotesia</taxon>
    </lineage>
</organism>
<name>A0A8J2MDV3_COTCN</name>
<feature type="signal peptide" evidence="1">
    <location>
        <begin position="1"/>
        <end position="18"/>
    </location>
</feature>
<keyword evidence="1" id="KW-0732">Signal</keyword>
<dbReference type="EMBL" id="CAJNRD030001118">
    <property type="protein sequence ID" value="CAG5084066.1"/>
    <property type="molecule type" value="Genomic_DNA"/>
</dbReference>